<dbReference type="Gene3D" id="3.30.450.20">
    <property type="entry name" value="PAS domain"/>
    <property type="match status" value="1"/>
</dbReference>
<evidence type="ECO:0000256" key="10">
    <source>
        <dbReference type="ARBA" id="ARBA00022840"/>
    </source>
</evidence>
<evidence type="ECO:0000313" key="18">
    <source>
        <dbReference type="EMBL" id="MBT8797549.1"/>
    </source>
</evidence>
<reference evidence="18 19" key="1">
    <citation type="submission" date="2021-03" db="EMBL/GenBank/DDBJ databases">
        <title>Microbacterium pauli sp. nov., isolated from microfiltered milk.</title>
        <authorList>
            <person name="Bellassi P."/>
            <person name="Fontana A."/>
            <person name="Callegari M.L."/>
            <person name="Lorenzo M."/>
            <person name="Cappa F."/>
        </authorList>
    </citation>
    <scope>NUCLEOTIDE SEQUENCE [LARGE SCALE GENOMIC DNA]</scope>
    <source>
        <strain evidence="18 19">DSM 18909</strain>
    </source>
</reference>
<evidence type="ECO:0000256" key="8">
    <source>
        <dbReference type="ARBA" id="ARBA00022741"/>
    </source>
</evidence>
<proteinExistence type="predicted"/>
<keyword evidence="6" id="KW-0808">Transferase</keyword>
<dbReference type="InterPro" id="IPR035965">
    <property type="entry name" value="PAS-like_dom_sf"/>
</dbReference>
<feature type="transmembrane region" description="Helical" evidence="15">
    <location>
        <begin position="151"/>
        <end position="170"/>
    </location>
</feature>
<name>A0ABS5XSP1_9MICO</name>
<evidence type="ECO:0000256" key="6">
    <source>
        <dbReference type="ARBA" id="ARBA00022679"/>
    </source>
</evidence>
<evidence type="ECO:0000256" key="1">
    <source>
        <dbReference type="ARBA" id="ARBA00000085"/>
    </source>
</evidence>
<dbReference type="InterPro" id="IPR005467">
    <property type="entry name" value="His_kinase_dom"/>
</dbReference>
<dbReference type="InterPro" id="IPR036097">
    <property type="entry name" value="HisK_dim/P_sf"/>
</dbReference>
<dbReference type="InterPro" id="IPR050351">
    <property type="entry name" value="BphY/WalK/GraS-like"/>
</dbReference>
<comment type="caution">
    <text evidence="18">The sequence shown here is derived from an EMBL/GenBank/DDBJ whole genome shotgun (WGS) entry which is preliminary data.</text>
</comment>
<dbReference type="InterPro" id="IPR000014">
    <property type="entry name" value="PAS"/>
</dbReference>
<dbReference type="EC" id="2.7.13.3" evidence="4"/>
<dbReference type="GO" id="GO:0016301">
    <property type="term" value="F:kinase activity"/>
    <property type="evidence" value="ECO:0007669"/>
    <property type="project" value="UniProtKB-KW"/>
</dbReference>
<dbReference type="PANTHER" id="PTHR42878">
    <property type="entry name" value="TWO-COMPONENT HISTIDINE KINASE"/>
    <property type="match status" value="1"/>
</dbReference>
<evidence type="ECO:0000256" key="4">
    <source>
        <dbReference type="ARBA" id="ARBA00012438"/>
    </source>
</evidence>
<evidence type="ECO:0000256" key="3">
    <source>
        <dbReference type="ARBA" id="ARBA00004236"/>
    </source>
</evidence>
<feature type="domain" description="PAS" evidence="17">
    <location>
        <begin position="196"/>
        <end position="237"/>
    </location>
</feature>
<dbReference type="RefSeq" id="WP_215486799.1">
    <property type="nucleotide sequence ID" value="NZ_BAAAPJ010000002.1"/>
</dbReference>
<dbReference type="InterPro" id="IPR003661">
    <property type="entry name" value="HisK_dim/P_dom"/>
</dbReference>
<dbReference type="CDD" id="cd00130">
    <property type="entry name" value="PAS"/>
    <property type="match status" value="1"/>
</dbReference>
<feature type="transmembrane region" description="Helical" evidence="15">
    <location>
        <begin position="121"/>
        <end position="139"/>
    </location>
</feature>
<keyword evidence="5" id="KW-0597">Phosphoprotein</keyword>
<dbReference type="SUPFAM" id="SSF55874">
    <property type="entry name" value="ATPase domain of HSP90 chaperone/DNA topoisomerase II/histidine kinase"/>
    <property type="match status" value="1"/>
</dbReference>
<dbReference type="Proteomes" id="UP000740605">
    <property type="component" value="Unassembled WGS sequence"/>
</dbReference>
<dbReference type="PROSITE" id="PS50112">
    <property type="entry name" value="PAS"/>
    <property type="match status" value="1"/>
</dbReference>
<keyword evidence="9 18" id="KW-0418">Kinase</keyword>
<evidence type="ECO:0000313" key="19">
    <source>
        <dbReference type="Proteomes" id="UP000740605"/>
    </source>
</evidence>
<dbReference type="Gene3D" id="1.10.287.130">
    <property type="match status" value="1"/>
</dbReference>
<comment type="catalytic activity">
    <reaction evidence="1">
        <text>ATP + protein L-histidine = ADP + protein N-phospho-L-histidine.</text>
        <dbReference type="EC" id="2.7.13.3"/>
    </reaction>
</comment>
<feature type="transmembrane region" description="Helical" evidence="15">
    <location>
        <begin position="83"/>
        <end position="109"/>
    </location>
</feature>
<feature type="transmembrane region" description="Helical" evidence="15">
    <location>
        <begin position="50"/>
        <end position="71"/>
    </location>
</feature>
<keyword evidence="19" id="KW-1185">Reference proteome</keyword>
<dbReference type="SUPFAM" id="SSF47384">
    <property type="entry name" value="Homodimeric domain of signal transducing histidine kinase"/>
    <property type="match status" value="1"/>
</dbReference>
<dbReference type="Pfam" id="PF00512">
    <property type="entry name" value="HisKA"/>
    <property type="match status" value="1"/>
</dbReference>
<evidence type="ECO:0000256" key="14">
    <source>
        <dbReference type="ARBA" id="ARBA00039401"/>
    </source>
</evidence>
<evidence type="ECO:0000256" key="5">
    <source>
        <dbReference type="ARBA" id="ARBA00022553"/>
    </source>
</evidence>
<keyword evidence="12" id="KW-0902">Two-component regulatory system</keyword>
<keyword evidence="7 15" id="KW-0812">Transmembrane</keyword>
<protein>
    <recommendedName>
        <fullName evidence="14">Sensor-like histidine kinase SenX3</fullName>
        <ecNumber evidence="4">2.7.13.3</ecNumber>
    </recommendedName>
</protein>
<dbReference type="CDD" id="cd00082">
    <property type="entry name" value="HisKA"/>
    <property type="match status" value="1"/>
</dbReference>
<sequence length="545" mass="58359">MAMTDTIPTSRVTPRPSARTRSVWLWQLSLGAVVIVLTLAIVLLSPAMLVRTTMAAGIALVLTLTIATLILPWERASRPAISLIPLADIVAIGLLAYGGELFFGFLWVFPLAWIATHYSPLWVVGSLGLVAAMILADALTQPPSAFSSLRFLVVLLSMTFLAITITASAGRTRAFTRLVRRQSARLESTLERVRSQERRVIQMLNGLDAAIARVDREGRLLGVNDAYVALYGIDPRDASRPPTSVEYDERGGTALAATERPAARAARGEIFSGERLWLFDADGRWHIVSASTRSLVSGPAEPETTLLVISDVTEAVEAENARRTLATTVTHELANPLTAIVGYTDLLLESDLPPAAHERLELIEAAGSRMERLIAEVLRAGGRSAASDPRRRVDARTLLEATVESFLPAASAGDVLLTLLPGPPVPITADAFRLRQVLDNVVSNAVKYTPRAGSVTVTADRDGTDAVITVTDTGIGISARDLPLVFEDYFRAETARDSGIPGTGLGMGISRAIVEEHAGSLTIRSRPGAGTTISLRLPLSASEEV</sequence>
<dbReference type="InterPro" id="IPR036890">
    <property type="entry name" value="HATPase_C_sf"/>
</dbReference>
<evidence type="ECO:0000256" key="11">
    <source>
        <dbReference type="ARBA" id="ARBA00022989"/>
    </source>
</evidence>
<evidence type="ECO:0000259" key="17">
    <source>
        <dbReference type="PROSITE" id="PS50112"/>
    </source>
</evidence>
<dbReference type="Gene3D" id="3.30.565.10">
    <property type="entry name" value="Histidine kinase-like ATPase, C-terminal domain"/>
    <property type="match status" value="1"/>
</dbReference>
<dbReference type="NCBIfam" id="TIGR00229">
    <property type="entry name" value="sensory_box"/>
    <property type="match status" value="1"/>
</dbReference>
<gene>
    <name evidence="18" type="ORF">J0P97_05635</name>
</gene>
<dbReference type="EMBL" id="JAFLHG010000004">
    <property type="protein sequence ID" value="MBT8797549.1"/>
    <property type="molecule type" value="Genomic_DNA"/>
</dbReference>
<dbReference type="InterPro" id="IPR003594">
    <property type="entry name" value="HATPase_dom"/>
</dbReference>
<evidence type="ECO:0000256" key="15">
    <source>
        <dbReference type="SAM" id="Phobius"/>
    </source>
</evidence>
<keyword evidence="11 15" id="KW-1133">Transmembrane helix</keyword>
<accession>A0ABS5XSP1</accession>
<feature type="domain" description="Histidine kinase" evidence="16">
    <location>
        <begin position="328"/>
        <end position="541"/>
    </location>
</feature>
<evidence type="ECO:0000256" key="12">
    <source>
        <dbReference type="ARBA" id="ARBA00023012"/>
    </source>
</evidence>
<dbReference type="SUPFAM" id="SSF55785">
    <property type="entry name" value="PYP-like sensor domain (PAS domain)"/>
    <property type="match status" value="1"/>
</dbReference>
<evidence type="ECO:0000259" key="16">
    <source>
        <dbReference type="PROSITE" id="PS50109"/>
    </source>
</evidence>
<dbReference type="SMART" id="SM00388">
    <property type="entry name" value="HisKA"/>
    <property type="match status" value="1"/>
</dbReference>
<dbReference type="PRINTS" id="PR00344">
    <property type="entry name" value="BCTRLSENSOR"/>
</dbReference>
<keyword evidence="8" id="KW-0547">Nucleotide-binding</keyword>
<evidence type="ECO:0000256" key="2">
    <source>
        <dbReference type="ARBA" id="ARBA00004141"/>
    </source>
</evidence>
<evidence type="ECO:0000256" key="13">
    <source>
        <dbReference type="ARBA" id="ARBA00023136"/>
    </source>
</evidence>
<comment type="subcellular location">
    <subcellularLocation>
        <location evidence="3">Cell membrane</location>
    </subcellularLocation>
    <subcellularLocation>
        <location evidence="2">Membrane</location>
        <topology evidence="2">Multi-pass membrane protein</topology>
    </subcellularLocation>
</comment>
<evidence type="ECO:0000256" key="7">
    <source>
        <dbReference type="ARBA" id="ARBA00022692"/>
    </source>
</evidence>
<keyword evidence="10" id="KW-0067">ATP-binding</keyword>
<dbReference type="SMART" id="SM00387">
    <property type="entry name" value="HATPase_c"/>
    <property type="match status" value="1"/>
</dbReference>
<keyword evidence="13 15" id="KW-0472">Membrane</keyword>
<organism evidence="18 19">
    <name type="scientific">Microbacterium flavum</name>
    <dbReference type="NCBI Taxonomy" id="415216"/>
    <lineage>
        <taxon>Bacteria</taxon>
        <taxon>Bacillati</taxon>
        <taxon>Actinomycetota</taxon>
        <taxon>Actinomycetes</taxon>
        <taxon>Micrococcales</taxon>
        <taxon>Microbacteriaceae</taxon>
        <taxon>Microbacterium</taxon>
    </lineage>
</organism>
<evidence type="ECO:0000256" key="9">
    <source>
        <dbReference type="ARBA" id="ARBA00022777"/>
    </source>
</evidence>
<feature type="transmembrane region" description="Helical" evidence="15">
    <location>
        <begin position="23"/>
        <end position="44"/>
    </location>
</feature>
<dbReference type="PANTHER" id="PTHR42878:SF7">
    <property type="entry name" value="SENSOR HISTIDINE KINASE GLRK"/>
    <property type="match status" value="1"/>
</dbReference>
<dbReference type="PROSITE" id="PS50109">
    <property type="entry name" value="HIS_KIN"/>
    <property type="match status" value="1"/>
</dbReference>
<dbReference type="InterPro" id="IPR004358">
    <property type="entry name" value="Sig_transdc_His_kin-like_C"/>
</dbReference>
<dbReference type="Pfam" id="PF02518">
    <property type="entry name" value="HATPase_c"/>
    <property type="match status" value="1"/>
</dbReference>